<evidence type="ECO:0000256" key="4">
    <source>
        <dbReference type="ARBA" id="ARBA00023136"/>
    </source>
</evidence>
<feature type="transmembrane region" description="Helical" evidence="5">
    <location>
        <begin position="360"/>
        <end position="380"/>
    </location>
</feature>
<evidence type="ECO:0000256" key="5">
    <source>
        <dbReference type="SAM" id="Phobius"/>
    </source>
</evidence>
<dbReference type="InterPro" id="IPR036259">
    <property type="entry name" value="MFS_trans_sf"/>
</dbReference>
<feature type="transmembrane region" description="Helical" evidence="5">
    <location>
        <begin position="60"/>
        <end position="78"/>
    </location>
</feature>
<dbReference type="GO" id="GO:0061513">
    <property type="term" value="F:glucose 6-phosphate:phosphate antiporter activity"/>
    <property type="evidence" value="ECO:0007669"/>
    <property type="project" value="TreeGrafter"/>
</dbReference>
<proteinExistence type="predicted"/>
<dbReference type="InterPro" id="IPR000849">
    <property type="entry name" value="Sugar_P_transporter"/>
</dbReference>
<gene>
    <name evidence="7" type="ORF">A3G00_03750</name>
</gene>
<dbReference type="GO" id="GO:0035435">
    <property type="term" value="P:phosphate ion transmembrane transport"/>
    <property type="evidence" value="ECO:0007669"/>
    <property type="project" value="TreeGrafter"/>
</dbReference>
<dbReference type="PANTHER" id="PTHR43826:SF3">
    <property type="entry name" value="GLUCOSE-6-PHOSPHATE EXCHANGER SLC37A4"/>
    <property type="match status" value="1"/>
</dbReference>
<feature type="transmembrane region" description="Helical" evidence="5">
    <location>
        <begin position="90"/>
        <end position="113"/>
    </location>
</feature>
<feature type="domain" description="Major facilitator superfamily (MFS) profile" evidence="6">
    <location>
        <begin position="1"/>
        <end position="450"/>
    </location>
</feature>
<feature type="transmembrane region" description="Helical" evidence="5">
    <location>
        <begin position="158"/>
        <end position="177"/>
    </location>
</feature>
<accession>A0A1F6MVR9</accession>
<dbReference type="PROSITE" id="PS50850">
    <property type="entry name" value="MFS"/>
    <property type="match status" value="1"/>
</dbReference>
<evidence type="ECO:0000256" key="2">
    <source>
        <dbReference type="ARBA" id="ARBA00022692"/>
    </source>
</evidence>
<feature type="transmembrane region" description="Helical" evidence="5">
    <location>
        <begin position="255"/>
        <end position="274"/>
    </location>
</feature>
<dbReference type="InterPro" id="IPR051337">
    <property type="entry name" value="OPA_Antiporter"/>
</dbReference>
<feature type="transmembrane region" description="Helical" evidence="5">
    <location>
        <begin position="305"/>
        <end position="323"/>
    </location>
</feature>
<evidence type="ECO:0000313" key="7">
    <source>
        <dbReference type="EMBL" id="OGH75590.1"/>
    </source>
</evidence>
<dbReference type="GO" id="GO:0012505">
    <property type="term" value="C:endomembrane system"/>
    <property type="evidence" value="ECO:0007669"/>
    <property type="project" value="UniProtKB-SubCell"/>
</dbReference>
<evidence type="ECO:0000256" key="1">
    <source>
        <dbReference type="ARBA" id="ARBA00004127"/>
    </source>
</evidence>
<feature type="transmembrane region" description="Helical" evidence="5">
    <location>
        <begin position="197"/>
        <end position="220"/>
    </location>
</feature>
<dbReference type="AlphaFoldDB" id="A0A1F6MVR9"/>
<dbReference type="GO" id="GO:0016020">
    <property type="term" value="C:membrane"/>
    <property type="evidence" value="ECO:0007669"/>
    <property type="project" value="InterPro"/>
</dbReference>
<feature type="transmembrane region" description="Helical" evidence="5">
    <location>
        <begin position="392"/>
        <end position="418"/>
    </location>
</feature>
<evidence type="ECO:0000313" key="8">
    <source>
        <dbReference type="Proteomes" id="UP000178347"/>
    </source>
</evidence>
<comment type="caution">
    <text evidence="7">The sequence shown here is derived from an EMBL/GenBank/DDBJ whole genome shotgun (WGS) entry which is preliminary data.</text>
</comment>
<dbReference type="EMBL" id="MFQN01000004">
    <property type="protein sequence ID" value="OGH75590.1"/>
    <property type="molecule type" value="Genomic_DNA"/>
</dbReference>
<protein>
    <recommendedName>
        <fullName evidence="6">Major facilitator superfamily (MFS) profile domain-containing protein</fullName>
    </recommendedName>
</protein>
<comment type="subcellular location">
    <subcellularLocation>
        <location evidence="1">Endomembrane system</location>
        <topology evidence="1">Multi-pass membrane protein</topology>
    </subcellularLocation>
</comment>
<dbReference type="SUPFAM" id="SSF103473">
    <property type="entry name" value="MFS general substrate transporter"/>
    <property type="match status" value="1"/>
</dbReference>
<feature type="transmembrane region" description="Helical" evidence="5">
    <location>
        <begin position="335"/>
        <end position="354"/>
    </location>
</feature>
<dbReference type="Proteomes" id="UP000178347">
    <property type="component" value="Unassembled WGS sequence"/>
</dbReference>
<dbReference type="InterPro" id="IPR011701">
    <property type="entry name" value="MFS"/>
</dbReference>
<keyword evidence="2 5" id="KW-0812">Transmembrane</keyword>
<dbReference type="InterPro" id="IPR020846">
    <property type="entry name" value="MFS_dom"/>
</dbReference>
<dbReference type="STRING" id="1798692.A3G00_03750"/>
<dbReference type="PIRSF" id="PIRSF002808">
    <property type="entry name" value="Hexose_phosphate_transp"/>
    <property type="match status" value="1"/>
</dbReference>
<feature type="transmembrane region" description="Helical" evidence="5">
    <location>
        <begin position="24"/>
        <end position="40"/>
    </location>
</feature>
<feature type="transmembrane region" description="Helical" evidence="5">
    <location>
        <begin position="424"/>
        <end position="445"/>
    </location>
</feature>
<evidence type="ECO:0000259" key="6">
    <source>
        <dbReference type="PROSITE" id="PS50850"/>
    </source>
</evidence>
<keyword evidence="4 5" id="KW-0472">Membrane</keyword>
<reference evidence="7 8" key="1">
    <citation type="journal article" date="2016" name="Nat. Commun.">
        <title>Thousands of microbial genomes shed light on interconnected biogeochemical processes in an aquifer system.</title>
        <authorList>
            <person name="Anantharaman K."/>
            <person name="Brown C.T."/>
            <person name="Hug L.A."/>
            <person name="Sharon I."/>
            <person name="Castelle C.J."/>
            <person name="Probst A.J."/>
            <person name="Thomas B.C."/>
            <person name="Singh A."/>
            <person name="Wilkins M.J."/>
            <person name="Karaoz U."/>
            <person name="Brodie E.L."/>
            <person name="Williams K.H."/>
            <person name="Hubbard S.S."/>
            <person name="Banfield J.F."/>
        </authorList>
    </citation>
    <scope>NUCLEOTIDE SEQUENCE [LARGE SCALE GENOMIC DNA]</scope>
</reference>
<feature type="transmembrane region" description="Helical" evidence="5">
    <location>
        <begin position="125"/>
        <end position="146"/>
    </location>
</feature>
<sequence length="462" mass="50721">MGSVHSTTTAEVPRHSKEFRVRRFFNWFPLGLTYALLYMGRYNLTVSQTALGDLMPKDDFGAIFGVGAWVYALAFLINGPLTDKIGGKRAMLIGTLGACLANLGMGLYLQHVLAMPDPKSAPLKLVFMILYGINMYFQSYGAVAIVKVNASWFHVRERGWFSGIFGIMISTGLFLAFDINERIMQFAQAHGLPGVEATRWVFLGPAVLLATFFLLELLFLRDTPLEAGFQNFDTADASSGEDDTRPPVLQVLRKVLTNPIIITIALVEFCTGVLRNGVMHWFKIFAKEHIKAGTLEGWQYVNDNWGLILMVAGIIGGMTAGYVSDKFFQSRRAPAAGFLYGICFVAALLMIPFLQSGWGLGALVFLMSICVIGTHGLLSGTATMDFGGRKGAGTAVGIIDGFVYLGTGVQSLALGYITMRDWRFWPVFLAPFALIGFYLLTRIWYALPTRARAATTPKTATP</sequence>
<dbReference type="Gene3D" id="1.20.1250.20">
    <property type="entry name" value="MFS general substrate transporter like domains"/>
    <property type="match status" value="2"/>
</dbReference>
<evidence type="ECO:0000256" key="3">
    <source>
        <dbReference type="ARBA" id="ARBA00022989"/>
    </source>
</evidence>
<dbReference type="PANTHER" id="PTHR43826">
    <property type="entry name" value="GLUCOSE-6-PHOSPHATE EXCHANGER SLC37A4"/>
    <property type="match status" value="1"/>
</dbReference>
<organism evidence="7 8">
    <name type="scientific">Candidatus Magasanikbacteria bacterium RIFCSPLOWO2_12_FULL_43_12</name>
    <dbReference type="NCBI Taxonomy" id="1798692"/>
    <lineage>
        <taxon>Bacteria</taxon>
        <taxon>Candidatus Magasanikiibacteriota</taxon>
    </lineage>
</organism>
<keyword evidence="3 5" id="KW-1133">Transmembrane helix</keyword>
<dbReference type="Pfam" id="PF07690">
    <property type="entry name" value="MFS_1"/>
    <property type="match status" value="1"/>
</dbReference>
<name>A0A1F6MVR9_9BACT</name>